<evidence type="ECO:0000313" key="6">
    <source>
        <dbReference type="Proteomes" id="UP001058461"/>
    </source>
</evidence>
<dbReference type="Proteomes" id="UP001058461">
    <property type="component" value="Chromosome"/>
</dbReference>
<keyword evidence="6" id="KW-1185">Reference proteome</keyword>
<feature type="domain" description="HTH araC/xylS-type" evidence="4">
    <location>
        <begin position="214"/>
        <end position="314"/>
    </location>
</feature>
<protein>
    <submittedName>
        <fullName evidence="5">Helix-turn-helix domain-containing protein</fullName>
    </submittedName>
</protein>
<dbReference type="InterPro" id="IPR050204">
    <property type="entry name" value="AraC_XylS_family_regulators"/>
</dbReference>
<dbReference type="InterPro" id="IPR018062">
    <property type="entry name" value="HTH_AraC-typ_CS"/>
</dbReference>
<keyword evidence="1" id="KW-0805">Transcription regulation</keyword>
<keyword evidence="3" id="KW-0804">Transcription</keyword>
<evidence type="ECO:0000313" key="5">
    <source>
        <dbReference type="EMBL" id="UTW12290.1"/>
    </source>
</evidence>
<name>A0ABY5HM32_9GAMM</name>
<dbReference type="InterPro" id="IPR035418">
    <property type="entry name" value="AraC-bd_2"/>
</dbReference>
<dbReference type="Pfam" id="PF14525">
    <property type="entry name" value="AraC_binding_2"/>
    <property type="match status" value="1"/>
</dbReference>
<accession>A0ABY5HM32</accession>
<proteinExistence type="predicted"/>
<evidence type="ECO:0000256" key="3">
    <source>
        <dbReference type="ARBA" id="ARBA00023163"/>
    </source>
</evidence>
<dbReference type="InterPro" id="IPR018060">
    <property type="entry name" value="HTH_AraC"/>
</dbReference>
<gene>
    <name evidence="5" type="ORF">KDW95_00980</name>
</gene>
<sequence>MHKSYSTSLIPRAERAGYWREVIDKTYFPLALDFREPDTFNGSLSCWNLEQISISRLETSPTRYRRNARNISKDEDNSPFLITIPQLQPVDFSQDRHKVICNPGSFILERSDLPYEFSYARDNQLWVLRVPDANLRTRVRTPERFLYMEFSLQQGAGALFSDFLGSVIRQVPYLGAQGTGLASQQLLELLALTLEDDDRVIASGEACVSNAHLMRIEHFVRENITNPDLSPELIASACQISTRYMHKLFQGSGQTVSQWIKEVRLQAAMNDIRSGSSNVTLAEVAYKWGFADQAHFCRSFKSRFGCTAREARESAREDL</sequence>
<evidence type="ECO:0000256" key="2">
    <source>
        <dbReference type="ARBA" id="ARBA00023125"/>
    </source>
</evidence>
<dbReference type="Gene3D" id="1.10.10.60">
    <property type="entry name" value="Homeodomain-like"/>
    <property type="match status" value="1"/>
</dbReference>
<dbReference type="SUPFAM" id="SSF46689">
    <property type="entry name" value="Homeodomain-like"/>
    <property type="match status" value="1"/>
</dbReference>
<dbReference type="PROSITE" id="PS01124">
    <property type="entry name" value="HTH_ARAC_FAMILY_2"/>
    <property type="match status" value="1"/>
</dbReference>
<organism evidence="5 6">
    <name type="scientific">Marinobacterium rhizophilum</name>
    <dbReference type="NCBI Taxonomy" id="420402"/>
    <lineage>
        <taxon>Bacteria</taxon>
        <taxon>Pseudomonadati</taxon>
        <taxon>Pseudomonadota</taxon>
        <taxon>Gammaproteobacteria</taxon>
        <taxon>Oceanospirillales</taxon>
        <taxon>Oceanospirillaceae</taxon>
        <taxon>Marinobacterium</taxon>
    </lineage>
</organism>
<evidence type="ECO:0000259" key="4">
    <source>
        <dbReference type="PROSITE" id="PS01124"/>
    </source>
</evidence>
<keyword evidence="2" id="KW-0238">DNA-binding</keyword>
<evidence type="ECO:0000256" key="1">
    <source>
        <dbReference type="ARBA" id="ARBA00023015"/>
    </source>
</evidence>
<dbReference type="RefSeq" id="WP_255854352.1">
    <property type="nucleotide sequence ID" value="NZ_CP073347.1"/>
</dbReference>
<dbReference type="PANTHER" id="PTHR46796">
    <property type="entry name" value="HTH-TYPE TRANSCRIPTIONAL ACTIVATOR RHAS-RELATED"/>
    <property type="match status" value="1"/>
</dbReference>
<reference evidence="5" key="1">
    <citation type="submission" date="2021-04" db="EMBL/GenBank/DDBJ databases">
        <title>Oceanospirillales bacteria with DddD are important DMSP degraders in coastal seawater.</title>
        <authorList>
            <person name="Liu J."/>
        </authorList>
    </citation>
    <scope>NUCLEOTIDE SEQUENCE</scope>
    <source>
        <strain evidence="5">D13-1</strain>
    </source>
</reference>
<dbReference type="SMART" id="SM00342">
    <property type="entry name" value="HTH_ARAC"/>
    <property type="match status" value="1"/>
</dbReference>
<dbReference type="EMBL" id="CP073347">
    <property type="protein sequence ID" value="UTW12290.1"/>
    <property type="molecule type" value="Genomic_DNA"/>
</dbReference>
<dbReference type="PROSITE" id="PS00041">
    <property type="entry name" value="HTH_ARAC_FAMILY_1"/>
    <property type="match status" value="1"/>
</dbReference>
<dbReference type="PANTHER" id="PTHR46796:SF6">
    <property type="entry name" value="ARAC SUBFAMILY"/>
    <property type="match status" value="1"/>
</dbReference>
<dbReference type="InterPro" id="IPR009057">
    <property type="entry name" value="Homeodomain-like_sf"/>
</dbReference>
<dbReference type="Pfam" id="PF12833">
    <property type="entry name" value="HTH_18"/>
    <property type="match status" value="1"/>
</dbReference>